<dbReference type="EMBL" id="JANPWB010000010">
    <property type="protein sequence ID" value="KAJ1133682.1"/>
    <property type="molecule type" value="Genomic_DNA"/>
</dbReference>
<accession>A0AAV7Q325</accession>
<evidence type="ECO:0000313" key="3">
    <source>
        <dbReference type="Proteomes" id="UP001066276"/>
    </source>
</evidence>
<feature type="non-terminal residue" evidence="2">
    <location>
        <position position="55"/>
    </location>
</feature>
<keyword evidence="3" id="KW-1185">Reference proteome</keyword>
<protein>
    <submittedName>
        <fullName evidence="2">Uncharacterized protein</fullName>
    </submittedName>
</protein>
<reference evidence="2" key="1">
    <citation type="journal article" date="2022" name="bioRxiv">
        <title>Sequencing and chromosome-scale assembly of the giantPleurodeles waltlgenome.</title>
        <authorList>
            <person name="Brown T."/>
            <person name="Elewa A."/>
            <person name="Iarovenko S."/>
            <person name="Subramanian E."/>
            <person name="Araus A.J."/>
            <person name="Petzold A."/>
            <person name="Susuki M."/>
            <person name="Suzuki K.-i.T."/>
            <person name="Hayashi T."/>
            <person name="Toyoda A."/>
            <person name="Oliveira C."/>
            <person name="Osipova E."/>
            <person name="Leigh N.D."/>
            <person name="Simon A."/>
            <person name="Yun M.H."/>
        </authorList>
    </citation>
    <scope>NUCLEOTIDE SEQUENCE</scope>
    <source>
        <strain evidence="2">20211129_DDA</strain>
        <tissue evidence="2">Liver</tissue>
    </source>
</reference>
<evidence type="ECO:0000256" key="1">
    <source>
        <dbReference type="SAM" id="MobiDB-lite"/>
    </source>
</evidence>
<evidence type="ECO:0000313" key="2">
    <source>
        <dbReference type="EMBL" id="KAJ1133682.1"/>
    </source>
</evidence>
<name>A0AAV7Q325_PLEWA</name>
<dbReference type="AlphaFoldDB" id="A0AAV7Q325"/>
<proteinExistence type="predicted"/>
<sequence>STHHQPAPTHLPVSPPPARSNTPASQPTTSQVQHACESAHHQPGPTRLRVSPPPA</sequence>
<feature type="compositionally biased region" description="Polar residues" evidence="1">
    <location>
        <begin position="19"/>
        <end position="33"/>
    </location>
</feature>
<organism evidence="2 3">
    <name type="scientific">Pleurodeles waltl</name>
    <name type="common">Iberian ribbed newt</name>
    <dbReference type="NCBI Taxonomy" id="8319"/>
    <lineage>
        <taxon>Eukaryota</taxon>
        <taxon>Metazoa</taxon>
        <taxon>Chordata</taxon>
        <taxon>Craniata</taxon>
        <taxon>Vertebrata</taxon>
        <taxon>Euteleostomi</taxon>
        <taxon>Amphibia</taxon>
        <taxon>Batrachia</taxon>
        <taxon>Caudata</taxon>
        <taxon>Salamandroidea</taxon>
        <taxon>Salamandridae</taxon>
        <taxon>Pleurodelinae</taxon>
        <taxon>Pleurodeles</taxon>
    </lineage>
</organism>
<dbReference type="Proteomes" id="UP001066276">
    <property type="component" value="Chromosome 6"/>
</dbReference>
<gene>
    <name evidence="2" type="ORF">NDU88_000160</name>
</gene>
<comment type="caution">
    <text evidence="2">The sequence shown here is derived from an EMBL/GenBank/DDBJ whole genome shotgun (WGS) entry which is preliminary data.</text>
</comment>
<feature type="region of interest" description="Disordered" evidence="1">
    <location>
        <begin position="1"/>
        <end position="55"/>
    </location>
</feature>
<feature type="non-terminal residue" evidence="2">
    <location>
        <position position="1"/>
    </location>
</feature>